<evidence type="ECO:0000259" key="9">
    <source>
        <dbReference type="Pfam" id="PF23377"/>
    </source>
</evidence>
<dbReference type="SMART" id="SM00320">
    <property type="entry name" value="WD40"/>
    <property type="match status" value="7"/>
</dbReference>
<dbReference type="GO" id="GO:0030991">
    <property type="term" value="C:intraciliary transport particle A"/>
    <property type="evidence" value="ECO:0007669"/>
    <property type="project" value="TreeGrafter"/>
</dbReference>
<dbReference type="InterPro" id="IPR056152">
    <property type="entry name" value="Beta-prop_IFT122_2nd"/>
</dbReference>
<dbReference type="Pfam" id="PF25295">
    <property type="entry name" value="TPR_IFT122"/>
    <property type="match status" value="1"/>
</dbReference>
<feature type="domain" description="IFT122 second beta-propeller" evidence="9">
    <location>
        <begin position="571"/>
        <end position="626"/>
    </location>
</feature>
<keyword evidence="5" id="KW-0969">Cilium</keyword>
<dbReference type="GO" id="GO:0097730">
    <property type="term" value="C:non-motile cilium"/>
    <property type="evidence" value="ECO:0007669"/>
    <property type="project" value="TreeGrafter"/>
</dbReference>
<comment type="subcellular location">
    <subcellularLocation>
        <location evidence="1">Cell projection</location>
        <location evidence="1">Cilium</location>
    </subcellularLocation>
</comment>
<reference evidence="15 16" key="1">
    <citation type="submission" date="2019-07" db="EMBL/GenBank/DDBJ databases">
        <title>Genomes of Cafeteria roenbergensis.</title>
        <authorList>
            <person name="Fischer M.G."/>
            <person name="Hackl T."/>
            <person name="Roman M."/>
        </authorList>
    </citation>
    <scope>NUCLEOTIDE SEQUENCE [LARGE SCALE GENOMIC DNA]</scope>
    <source>
        <strain evidence="14 16">Cflag</strain>
        <strain evidence="13 15">RCC970-E3</strain>
    </source>
</reference>
<dbReference type="Proteomes" id="UP000325113">
    <property type="component" value="Unassembled WGS sequence"/>
</dbReference>
<dbReference type="InterPro" id="IPR056153">
    <property type="entry name" value="Beta-prop_IFT122_1st"/>
</dbReference>
<evidence type="ECO:0000256" key="5">
    <source>
        <dbReference type="ARBA" id="ARBA00023069"/>
    </source>
</evidence>
<evidence type="ECO:0000313" key="13">
    <source>
        <dbReference type="EMBL" id="KAA0158229.1"/>
    </source>
</evidence>
<feature type="domain" description="IFT122 zinc ribbon" evidence="11">
    <location>
        <begin position="1222"/>
        <end position="1264"/>
    </location>
</feature>
<evidence type="ECO:0000259" key="11">
    <source>
        <dbReference type="Pfam" id="PF25144"/>
    </source>
</evidence>
<feature type="region of interest" description="Disordered" evidence="8">
    <location>
        <begin position="1028"/>
        <end position="1066"/>
    </location>
</feature>
<feature type="domain" description="IFT122 first beta-propeller" evidence="10">
    <location>
        <begin position="27"/>
        <end position="196"/>
    </location>
</feature>
<evidence type="ECO:0000259" key="10">
    <source>
        <dbReference type="Pfam" id="PF23381"/>
    </source>
</evidence>
<dbReference type="InterPro" id="IPR056838">
    <property type="entry name" value="Zn_ribbon_IFT122"/>
</dbReference>
<evidence type="ECO:0000313" key="15">
    <source>
        <dbReference type="Proteomes" id="UP000324907"/>
    </source>
</evidence>
<feature type="compositionally biased region" description="Gly residues" evidence="8">
    <location>
        <begin position="553"/>
        <end position="563"/>
    </location>
</feature>
<dbReference type="Gene3D" id="1.25.40.470">
    <property type="match status" value="1"/>
</dbReference>
<evidence type="ECO:0000256" key="8">
    <source>
        <dbReference type="SAM" id="MobiDB-lite"/>
    </source>
</evidence>
<dbReference type="InterPro" id="IPR039857">
    <property type="entry name" value="Ift122/121"/>
</dbReference>
<dbReference type="GO" id="GO:1905515">
    <property type="term" value="P:non-motile cilium assembly"/>
    <property type="evidence" value="ECO:0007669"/>
    <property type="project" value="TreeGrafter"/>
</dbReference>
<comment type="caution">
    <text evidence="14">The sequence shown here is derived from an EMBL/GenBank/DDBJ whole genome shotgun (WGS) entry which is preliminary data.</text>
</comment>
<evidence type="ECO:0000259" key="12">
    <source>
        <dbReference type="Pfam" id="PF25295"/>
    </source>
</evidence>
<accession>A0A5A8DEL6</accession>
<protein>
    <recommendedName>
        <fullName evidence="2">Intraflagellar transport protein 122 homolog</fullName>
    </recommendedName>
</protein>
<gene>
    <name evidence="13" type="ORF">FNF28_06348</name>
    <name evidence="14" type="ORF">FNF31_02823</name>
</gene>
<dbReference type="Pfam" id="PF23381">
    <property type="entry name" value="Beta-prop_IFT122_1st"/>
    <property type="match status" value="2"/>
</dbReference>
<feature type="region of interest" description="Disordered" evidence="8">
    <location>
        <begin position="544"/>
        <end position="565"/>
    </location>
</feature>
<name>A0A5A8DEL6_CAFRO</name>
<dbReference type="PANTHER" id="PTHR12764">
    <property type="entry name" value="WD REPEAT DOMAIN-RELATED"/>
    <property type="match status" value="1"/>
</dbReference>
<feature type="repeat" description="WD" evidence="7">
    <location>
        <begin position="61"/>
        <end position="93"/>
    </location>
</feature>
<dbReference type="InterPro" id="IPR036322">
    <property type="entry name" value="WD40_repeat_dom_sf"/>
</dbReference>
<dbReference type="InterPro" id="IPR015943">
    <property type="entry name" value="WD40/YVTN_repeat-like_dom_sf"/>
</dbReference>
<dbReference type="PANTHER" id="PTHR12764:SF4">
    <property type="entry name" value="INTRAFLAGELLAR TRANSPORT PROTEIN 122 HOMOLOG"/>
    <property type="match status" value="1"/>
</dbReference>
<organism evidence="14 16">
    <name type="scientific">Cafeteria roenbergensis</name>
    <name type="common">Marine flagellate</name>
    <dbReference type="NCBI Taxonomy" id="33653"/>
    <lineage>
        <taxon>Eukaryota</taxon>
        <taxon>Sar</taxon>
        <taxon>Stramenopiles</taxon>
        <taxon>Bigyra</taxon>
        <taxon>Opalozoa</taxon>
        <taxon>Bicosoecida</taxon>
        <taxon>Cafeteriaceae</taxon>
        <taxon>Cafeteria</taxon>
    </lineage>
</organism>
<feature type="domain" description="Intraflagellar transport protein 122 homolog TPR" evidence="12">
    <location>
        <begin position="635"/>
        <end position="896"/>
    </location>
</feature>
<evidence type="ECO:0000313" key="16">
    <source>
        <dbReference type="Proteomes" id="UP000325113"/>
    </source>
</evidence>
<dbReference type="EMBL" id="VLTM01000022">
    <property type="protein sequence ID" value="KAA0163429.1"/>
    <property type="molecule type" value="Genomic_DNA"/>
</dbReference>
<dbReference type="Pfam" id="PF23377">
    <property type="entry name" value="Beta-prop_IFT122_2nd"/>
    <property type="match status" value="3"/>
</dbReference>
<dbReference type="Proteomes" id="UP000324907">
    <property type="component" value="Unassembled WGS sequence"/>
</dbReference>
<dbReference type="Gene3D" id="2.130.10.10">
    <property type="entry name" value="YVTN repeat-like/Quinoprotein amine dehydrogenase"/>
    <property type="match status" value="1"/>
</dbReference>
<evidence type="ECO:0000256" key="2">
    <source>
        <dbReference type="ARBA" id="ARBA00019442"/>
    </source>
</evidence>
<evidence type="ECO:0000256" key="4">
    <source>
        <dbReference type="ARBA" id="ARBA00022737"/>
    </source>
</evidence>
<keyword evidence="3 7" id="KW-0853">WD repeat</keyword>
<keyword evidence="6" id="KW-0966">Cell projection</keyword>
<feature type="domain" description="IFT122 second beta-propeller" evidence="9">
    <location>
        <begin position="407"/>
        <end position="546"/>
    </location>
</feature>
<dbReference type="InterPro" id="IPR011044">
    <property type="entry name" value="Quino_amine_DH_bsu"/>
</dbReference>
<dbReference type="InterPro" id="IPR057411">
    <property type="entry name" value="TPR_IFT122"/>
</dbReference>
<evidence type="ECO:0000256" key="3">
    <source>
        <dbReference type="ARBA" id="ARBA00022574"/>
    </source>
</evidence>
<evidence type="ECO:0000313" key="14">
    <source>
        <dbReference type="EMBL" id="KAA0163429.1"/>
    </source>
</evidence>
<evidence type="ECO:0000256" key="6">
    <source>
        <dbReference type="ARBA" id="ARBA00023273"/>
    </source>
</evidence>
<sequence length="1422" mass="149990">MRSSTVWSARPSVYKDSHLEDSPTNDIWSLAWKPDGSQLVVASGDRVLLYSGSSGKVSKVIRGHSAQVYAVAYSPDGKRFASGGKDNCVIVWSDAGKGLLKYSHKHPVQCLAFNPVTNALVSCATEDFGIWVPDSTGVRKSNVPSKILCADWSADGQRLALGLQSGLVLLVDQEGTETRRIERHSPVWAVAFNPATDVAVDSLAVGCWDGTLSFYQRNGWQDGKDLPLGFDPTSVQFVTGGKYMLVAGSNRRAVLFTREGVRLGELPAGEDWVWCARLRPGRRSSSHSYTVASASASGEVRVESATFSYVHGLWEDRYAFRDGMTDVVVQHLVTQQRMRLTCKALVKRIALYRNRLAVQLPDSINVYCIGPKDDGLGDEADAAASAAASSGASGGAAEAGPRLTAVATDPTDMAYRAMHCVRRSEDCSLLVVASRHVIQCSDRRLSLIGLATSRTEREWVLPSTVRYIKVVGGPPGGEALLVGLKSGACLTVYVDNPFPVTLAQLPPAAGSARCLDISPSRKRIAVVDDVGALRVFDTASKEAVWEPDTNPPAGGGSGGGGSDAAGSASVRVNSAVFSTGADDVLCYSGGNRLFIKTADFPVHEQPMRGFVMGMRRSLAFVLHHVAVRTVDVPMSTSMQRFVDRSELDRAYDMAALGVTEQDWRALGGAALRGLRFDIAQRAFTRVRDTRYLELVGRMRAQVGAHVRGKDRSEAADAGNFGDVDLPGTVRAEVAAEAAAYEGAFDEAADLLVDAGLAARAVDVFTDLRMWAKARQVAEGSADVDVTELALAQARTAEQNGEYSAAAGLFMGAGQVEEAMRLWGEHGMHSELSRVVEDTEPTGRDNRHLLRKAAAILRAAGPAGVPGARAALAKLGDRQGVLKLLVEHRMWDEAVAALVLHSGRRVRGVREGAPAPAGLAARELAAAASASGGVNVQAATDELAPLVWVPYGRNLASEGDFEAARQAFAVAGRRDLAASLLRSLADNAATENRFADAARETWRLADAVVTMGEDAAAAAAANTNAAADAAAGAGGGSSSPSGSAGRGHSRSRSGPGAGAGDSAPSAGWAASADASTRLKLSQALRWRGDVLFAYSCVRDFARAPFTPATPMSLLGASALVLNSIAAADMTRDPPVAALRVVGAAAEDAVDPPRTDGGPLAPRGVSQTDALYALARTSVGLGAFRSARAALEVLSGRVLPSTWRNEVDKAALTVQAYPPDDRREVQRMCFRCGTLNPVLGTRGDACASCGAGFFRSLASFETLPLVEFEPAPPLSVDDALGLMREAELGITDKDRSAAGRPSGGVQSLDLGMAAATAASAAGGDAFRAWLSSAEVSRRPGSEPLLVPREVLAAQPLNQVVVVNEPAGRRRLLRIMLASSRISACPGCRHFFFEDELDMAFLQQGCPACKYKPPAEESTMPAAAE</sequence>
<proteinExistence type="predicted"/>
<dbReference type="GO" id="GO:0061512">
    <property type="term" value="P:protein localization to cilium"/>
    <property type="evidence" value="ECO:0007669"/>
    <property type="project" value="TreeGrafter"/>
</dbReference>
<dbReference type="PROSITE" id="PS50294">
    <property type="entry name" value="WD_REPEATS_REGION"/>
    <property type="match status" value="1"/>
</dbReference>
<dbReference type="Pfam" id="PF25144">
    <property type="entry name" value="Zn_ribbon_IFT122"/>
    <property type="match status" value="1"/>
</dbReference>
<feature type="domain" description="IFT122 second beta-propeller" evidence="9">
    <location>
        <begin position="311"/>
        <end position="372"/>
    </location>
</feature>
<evidence type="ECO:0000256" key="1">
    <source>
        <dbReference type="ARBA" id="ARBA00004138"/>
    </source>
</evidence>
<feature type="domain" description="IFT122 first beta-propeller" evidence="10">
    <location>
        <begin position="201"/>
        <end position="281"/>
    </location>
</feature>
<dbReference type="PROSITE" id="PS50082">
    <property type="entry name" value="WD_REPEATS_2"/>
    <property type="match status" value="1"/>
</dbReference>
<dbReference type="InterPro" id="IPR001680">
    <property type="entry name" value="WD40_rpt"/>
</dbReference>
<dbReference type="SUPFAM" id="SSF50978">
    <property type="entry name" value="WD40 repeat-like"/>
    <property type="match status" value="1"/>
</dbReference>
<keyword evidence="4" id="KW-0677">Repeat</keyword>
<dbReference type="EMBL" id="VLTL01000156">
    <property type="protein sequence ID" value="KAA0158229.1"/>
    <property type="molecule type" value="Genomic_DNA"/>
</dbReference>
<dbReference type="SUPFAM" id="SSF50969">
    <property type="entry name" value="YVTN repeat-like/Quinoprotein amine dehydrogenase"/>
    <property type="match status" value="1"/>
</dbReference>
<dbReference type="GO" id="GO:0035721">
    <property type="term" value="P:intraciliary retrograde transport"/>
    <property type="evidence" value="ECO:0007669"/>
    <property type="project" value="TreeGrafter"/>
</dbReference>
<evidence type="ECO:0000256" key="7">
    <source>
        <dbReference type="PROSITE-ProRule" id="PRU00221"/>
    </source>
</evidence>